<dbReference type="EMBL" id="JAIWYP010000001">
    <property type="protein sequence ID" value="KAH3894142.1"/>
    <property type="molecule type" value="Genomic_DNA"/>
</dbReference>
<accession>A0A9D4NCY5</accession>
<dbReference type="InterPro" id="IPR015797">
    <property type="entry name" value="NUDIX_hydrolase-like_dom_sf"/>
</dbReference>
<gene>
    <name evidence="2" type="ORF">DPMN_018300</name>
</gene>
<dbReference type="InterPro" id="IPR000086">
    <property type="entry name" value="NUDIX_hydrolase_dom"/>
</dbReference>
<reference evidence="2" key="1">
    <citation type="journal article" date="2019" name="bioRxiv">
        <title>The Genome of the Zebra Mussel, Dreissena polymorpha: A Resource for Invasive Species Research.</title>
        <authorList>
            <person name="McCartney M.A."/>
            <person name="Auch B."/>
            <person name="Kono T."/>
            <person name="Mallez S."/>
            <person name="Zhang Y."/>
            <person name="Obille A."/>
            <person name="Becker A."/>
            <person name="Abrahante J.E."/>
            <person name="Garbe J."/>
            <person name="Badalamenti J.P."/>
            <person name="Herman A."/>
            <person name="Mangelson H."/>
            <person name="Liachko I."/>
            <person name="Sullivan S."/>
            <person name="Sone E.D."/>
            <person name="Koren S."/>
            <person name="Silverstein K.A.T."/>
            <person name="Beckman K.B."/>
            <person name="Gohl D.M."/>
        </authorList>
    </citation>
    <scope>NUCLEOTIDE SEQUENCE</scope>
    <source>
        <strain evidence="2">Duluth1</strain>
        <tissue evidence="2">Whole animal</tissue>
    </source>
</reference>
<dbReference type="GO" id="GO:0051287">
    <property type="term" value="F:NAD binding"/>
    <property type="evidence" value="ECO:0007669"/>
    <property type="project" value="TreeGrafter"/>
</dbReference>
<name>A0A9D4NCY5_DREPO</name>
<sequence length="77" mass="8952">MLGEAARREVLEETGIDTEFLGIICFRHMLNYRYGCSDFYYICLMRPVNAEQPIKKCEQEIAACKWMDVSSTYELTG</sequence>
<dbReference type="Gene3D" id="3.90.79.10">
    <property type="entry name" value="Nucleoside Triphosphate Pyrophosphohydrolase"/>
    <property type="match status" value="1"/>
</dbReference>
<evidence type="ECO:0000313" key="2">
    <source>
        <dbReference type="EMBL" id="KAH3894142.1"/>
    </source>
</evidence>
<dbReference type="InterPro" id="IPR003293">
    <property type="entry name" value="Nudix_hydrolase6-like"/>
</dbReference>
<reference evidence="2" key="2">
    <citation type="submission" date="2020-11" db="EMBL/GenBank/DDBJ databases">
        <authorList>
            <person name="McCartney M.A."/>
            <person name="Auch B."/>
            <person name="Kono T."/>
            <person name="Mallez S."/>
            <person name="Becker A."/>
            <person name="Gohl D.M."/>
            <person name="Silverstein K.A.T."/>
            <person name="Koren S."/>
            <person name="Bechman K.B."/>
            <person name="Herman A."/>
            <person name="Abrahante J.E."/>
            <person name="Garbe J."/>
        </authorList>
    </citation>
    <scope>NUCLEOTIDE SEQUENCE</scope>
    <source>
        <strain evidence="2">Duluth1</strain>
        <tissue evidence="2">Whole animal</tissue>
    </source>
</reference>
<dbReference type="SUPFAM" id="SSF55811">
    <property type="entry name" value="Nudix"/>
    <property type="match status" value="1"/>
</dbReference>
<proteinExistence type="predicted"/>
<protein>
    <recommendedName>
        <fullName evidence="1">Nudix hydrolase domain-containing protein</fullName>
    </recommendedName>
</protein>
<organism evidence="2 3">
    <name type="scientific">Dreissena polymorpha</name>
    <name type="common">Zebra mussel</name>
    <name type="synonym">Mytilus polymorpha</name>
    <dbReference type="NCBI Taxonomy" id="45954"/>
    <lineage>
        <taxon>Eukaryota</taxon>
        <taxon>Metazoa</taxon>
        <taxon>Spiralia</taxon>
        <taxon>Lophotrochozoa</taxon>
        <taxon>Mollusca</taxon>
        <taxon>Bivalvia</taxon>
        <taxon>Autobranchia</taxon>
        <taxon>Heteroconchia</taxon>
        <taxon>Euheterodonta</taxon>
        <taxon>Imparidentia</taxon>
        <taxon>Neoheterodontei</taxon>
        <taxon>Myida</taxon>
        <taxon>Dreissenoidea</taxon>
        <taxon>Dreissenidae</taxon>
        <taxon>Dreissena</taxon>
    </lineage>
</organism>
<evidence type="ECO:0000259" key="1">
    <source>
        <dbReference type="Pfam" id="PF00293"/>
    </source>
</evidence>
<dbReference type="GO" id="GO:0035529">
    <property type="term" value="F:NADH pyrophosphatase activity"/>
    <property type="evidence" value="ECO:0007669"/>
    <property type="project" value="TreeGrafter"/>
</dbReference>
<dbReference type="Proteomes" id="UP000828390">
    <property type="component" value="Unassembled WGS sequence"/>
</dbReference>
<dbReference type="PANTHER" id="PTHR13994:SF13">
    <property type="entry name" value="FI03680P"/>
    <property type="match status" value="1"/>
</dbReference>
<dbReference type="Pfam" id="PF00293">
    <property type="entry name" value="NUDIX"/>
    <property type="match status" value="1"/>
</dbReference>
<dbReference type="PANTHER" id="PTHR13994">
    <property type="entry name" value="NUDIX HYDROLASE RELATED"/>
    <property type="match status" value="1"/>
</dbReference>
<comment type="caution">
    <text evidence="2">The sequence shown here is derived from an EMBL/GenBank/DDBJ whole genome shotgun (WGS) entry which is preliminary data.</text>
</comment>
<dbReference type="AlphaFoldDB" id="A0A9D4NCY5"/>
<feature type="domain" description="Nudix hydrolase" evidence="1">
    <location>
        <begin position="4"/>
        <end position="71"/>
    </location>
</feature>
<dbReference type="GO" id="GO:0047631">
    <property type="term" value="F:ADP-ribose diphosphatase activity"/>
    <property type="evidence" value="ECO:0007669"/>
    <property type="project" value="TreeGrafter"/>
</dbReference>
<evidence type="ECO:0000313" key="3">
    <source>
        <dbReference type="Proteomes" id="UP000828390"/>
    </source>
</evidence>
<keyword evidence="3" id="KW-1185">Reference proteome</keyword>